<dbReference type="RefSeq" id="WP_013389095.1">
    <property type="nucleotide sequence ID" value="NC_014633.1"/>
</dbReference>
<dbReference type="AlphaFoldDB" id="E3HCP3"/>
<dbReference type="Pfam" id="PF00535">
    <property type="entry name" value="Glycos_transf_2"/>
    <property type="match status" value="1"/>
</dbReference>
<dbReference type="KEGG" id="ipo:Ilyop_2682"/>
<protein>
    <submittedName>
        <fullName evidence="2">Glycosyl transferase family 2</fullName>
    </submittedName>
</protein>
<dbReference type="SUPFAM" id="SSF53448">
    <property type="entry name" value="Nucleotide-diphospho-sugar transferases"/>
    <property type="match status" value="1"/>
</dbReference>
<dbReference type="Proteomes" id="UP000006875">
    <property type="component" value="Plasmid pILYOP01"/>
</dbReference>
<dbReference type="CDD" id="cd06433">
    <property type="entry name" value="GT_2_WfgS_like"/>
    <property type="match status" value="1"/>
</dbReference>
<evidence type="ECO:0000313" key="2">
    <source>
        <dbReference type="EMBL" id="ADO84438.1"/>
    </source>
</evidence>
<dbReference type="OrthoDB" id="9785185at2"/>
<dbReference type="HOGENOM" id="CLU_025996_21_1_0"/>
<gene>
    <name evidence="2" type="ordered locus">Ilyop_2682</name>
</gene>
<accession>E3HCP3</accession>
<keyword evidence="2" id="KW-0808">Transferase</keyword>
<reference evidence="2 3" key="1">
    <citation type="journal article" date="2010" name="Stand. Genomic Sci.">
        <title>Complete genome sequence of Ilyobacter polytropus type strain (CuHbu1).</title>
        <authorList>
            <person name="Sikorski J."/>
            <person name="Chertkov O."/>
            <person name="Lapidus A."/>
            <person name="Nolan M."/>
            <person name="Lucas S."/>
            <person name="Del Rio T.G."/>
            <person name="Tice H."/>
            <person name="Cheng J.F."/>
            <person name="Tapia R."/>
            <person name="Han C."/>
            <person name="Goodwin L."/>
            <person name="Pitluck S."/>
            <person name="Liolios K."/>
            <person name="Ivanova N."/>
            <person name="Mavromatis K."/>
            <person name="Mikhailova N."/>
            <person name="Pati A."/>
            <person name="Chen A."/>
            <person name="Palaniappan K."/>
            <person name="Land M."/>
            <person name="Hauser L."/>
            <person name="Chang Y.J."/>
            <person name="Jeffries C.D."/>
            <person name="Brambilla E."/>
            <person name="Yasawong M."/>
            <person name="Rohde M."/>
            <person name="Pukall R."/>
            <person name="Spring S."/>
            <person name="Goker M."/>
            <person name="Woyke T."/>
            <person name="Bristow J."/>
            <person name="Eisen J.A."/>
            <person name="Markowitz V."/>
            <person name="Hugenholtz P."/>
            <person name="Kyrpides N.C."/>
            <person name="Klenk H.P."/>
        </authorList>
    </citation>
    <scope>NUCLEOTIDE SEQUENCE [LARGE SCALE GENOMIC DNA]</scope>
    <source>
        <strain evidence="3">ATCC 51220 / DSM 2926 / LMG 16218 / CuHBu1</strain>
        <plasmid evidence="3">pILYOP01</plasmid>
    </source>
</reference>
<dbReference type="PANTHER" id="PTHR22916:SF67">
    <property type="entry name" value="COLANIC ACID BIOSYNTHESIS GLYCOSYL TRANSFERASE WCAE-RELATED"/>
    <property type="match status" value="1"/>
</dbReference>
<keyword evidence="3" id="KW-1185">Reference proteome</keyword>
<dbReference type="InterPro" id="IPR001173">
    <property type="entry name" value="Glyco_trans_2-like"/>
</dbReference>
<name>E3HCP3_ILYPC</name>
<keyword evidence="2" id="KW-0614">Plasmid</keyword>
<organism evidence="2 3">
    <name type="scientific">Ilyobacter polytropus (strain ATCC 51220 / DSM 2926 / LMG 16218 / CuHBu1)</name>
    <dbReference type="NCBI Taxonomy" id="572544"/>
    <lineage>
        <taxon>Bacteria</taxon>
        <taxon>Fusobacteriati</taxon>
        <taxon>Fusobacteriota</taxon>
        <taxon>Fusobacteriia</taxon>
        <taxon>Fusobacteriales</taxon>
        <taxon>Fusobacteriaceae</taxon>
        <taxon>Ilyobacter</taxon>
    </lineage>
</organism>
<dbReference type="EMBL" id="CP002282">
    <property type="protein sequence ID" value="ADO84438.1"/>
    <property type="molecule type" value="Genomic_DNA"/>
</dbReference>
<evidence type="ECO:0000259" key="1">
    <source>
        <dbReference type="Pfam" id="PF00535"/>
    </source>
</evidence>
<dbReference type="CAZy" id="GT2">
    <property type="family name" value="Glycosyltransferase Family 2"/>
</dbReference>
<sequence>MGNKLLISVITVCYNSEKTIRDTIESVLNQTYSNIEYILIDGNSIDNTVDTIKLYENKFKEQNITYNWISEDDKGISDAFNKGAKLANGDYVIFLNSGDYFYEKNILKDLFQNCKEDFDIVTGKVKIIGKNKQMPKNVKTSMMKGMPAHQATFISKGIYKKIKYDLTYKIRMDYDYFLNVLRNKTNLKIKFIEKKVSFYGIDGISSNNYFNFHKEGFKISKKYNVKYNYSHLFKDTIKFILGFN</sequence>
<dbReference type="InterPro" id="IPR029044">
    <property type="entry name" value="Nucleotide-diphossugar_trans"/>
</dbReference>
<proteinExistence type="predicted"/>
<dbReference type="PANTHER" id="PTHR22916">
    <property type="entry name" value="GLYCOSYLTRANSFERASE"/>
    <property type="match status" value="1"/>
</dbReference>
<geneLocation type="plasmid" evidence="2 3">
    <name>pILYOP01</name>
</geneLocation>
<feature type="domain" description="Glycosyltransferase 2-like" evidence="1">
    <location>
        <begin position="8"/>
        <end position="158"/>
    </location>
</feature>
<dbReference type="GO" id="GO:0016740">
    <property type="term" value="F:transferase activity"/>
    <property type="evidence" value="ECO:0007669"/>
    <property type="project" value="UniProtKB-KW"/>
</dbReference>
<evidence type="ECO:0000313" key="3">
    <source>
        <dbReference type="Proteomes" id="UP000006875"/>
    </source>
</evidence>
<dbReference type="Gene3D" id="3.90.550.10">
    <property type="entry name" value="Spore Coat Polysaccharide Biosynthesis Protein SpsA, Chain A"/>
    <property type="match status" value="1"/>
</dbReference>